<dbReference type="EMBL" id="SMKO01000013">
    <property type="protein sequence ID" value="TDD10256.1"/>
    <property type="molecule type" value="Genomic_DNA"/>
</dbReference>
<dbReference type="InterPro" id="IPR017871">
    <property type="entry name" value="ABC_transporter-like_CS"/>
</dbReference>
<dbReference type="GO" id="GO:0015807">
    <property type="term" value="P:L-amino acid transport"/>
    <property type="evidence" value="ECO:0007669"/>
    <property type="project" value="TreeGrafter"/>
</dbReference>
<evidence type="ECO:0000313" key="7">
    <source>
        <dbReference type="EMBL" id="TDD10256.1"/>
    </source>
</evidence>
<dbReference type="GO" id="GO:0016887">
    <property type="term" value="F:ATP hydrolysis activity"/>
    <property type="evidence" value="ECO:0007669"/>
    <property type="project" value="InterPro"/>
</dbReference>
<proteinExistence type="inferred from homology"/>
<dbReference type="InterPro" id="IPR003593">
    <property type="entry name" value="AAA+_ATPase"/>
</dbReference>
<feature type="domain" description="ABC transporter" evidence="6">
    <location>
        <begin position="45"/>
        <end position="278"/>
    </location>
</feature>
<evidence type="ECO:0000256" key="3">
    <source>
        <dbReference type="ARBA" id="ARBA00022741"/>
    </source>
</evidence>
<protein>
    <submittedName>
        <fullName evidence="7">ATP-binding cassette domain-containing protein</fullName>
    </submittedName>
</protein>
<keyword evidence="2" id="KW-0813">Transport</keyword>
<sequence length="278" mass="30014">MRRKSGVRRHAARRGLSLLGGFDGRPARGPAGAGHLLGEGRLVSLDVTGLRAAHDITPVLHGVDLHLAGGEAIGLVGRNGVGKTSFANTLTGLLRTTGGRIDFLGEDITGLSATKRGRRGIAYIGQDSAVFPTLTVLENLMVGISTWRRSEAEQKALAVVDELFPALRQRLTHAGFELSGGQRRLVELARVMLRRPKLLVLDEPTEGVQPSFVQDLLDRLIQLKHDSGLSVIVIEHRLDFVAALADTVSVMVKGQIVTTVPADQLLTDDELHRRYLAV</sequence>
<keyword evidence="5" id="KW-0029">Amino-acid transport</keyword>
<dbReference type="AlphaFoldDB" id="A0A4V2YC60"/>
<evidence type="ECO:0000259" key="6">
    <source>
        <dbReference type="PROSITE" id="PS50893"/>
    </source>
</evidence>
<dbReference type="GO" id="GO:0005524">
    <property type="term" value="F:ATP binding"/>
    <property type="evidence" value="ECO:0007669"/>
    <property type="project" value="UniProtKB-KW"/>
</dbReference>
<dbReference type="PROSITE" id="PS00211">
    <property type="entry name" value="ABC_TRANSPORTER_1"/>
    <property type="match status" value="1"/>
</dbReference>
<dbReference type="InterPro" id="IPR003439">
    <property type="entry name" value="ABC_transporter-like_ATP-bd"/>
</dbReference>
<evidence type="ECO:0000256" key="4">
    <source>
        <dbReference type="ARBA" id="ARBA00022840"/>
    </source>
</evidence>
<dbReference type="GO" id="GO:0015658">
    <property type="term" value="F:branched-chain amino acid transmembrane transporter activity"/>
    <property type="evidence" value="ECO:0007669"/>
    <property type="project" value="TreeGrafter"/>
</dbReference>
<evidence type="ECO:0000256" key="2">
    <source>
        <dbReference type="ARBA" id="ARBA00022448"/>
    </source>
</evidence>
<evidence type="ECO:0000256" key="5">
    <source>
        <dbReference type="ARBA" id="ARBA00022970"/>
    </source>
</evidence>
<dbReference type="PROSITE" id="PS50893">
    <property type="entry name" value="ABC_TRANSPORTER_2"/>
    <property type="match status" value="1"/>
</dbReference>
<organism evidence="7 8">
    <name type="scientific">Nonomuraea deserti</name>
    <dbReference type="NCBI Taxonomy" id="1848322"/>
    <lineage>
        <taxon>Bacteria</taxon>
        <taxon>Bacillati</taxon>
        <taxon>Actinomycetota</taxon>
        <taxon>Actinomycetes</taxon>
        <taxon>Streptosporangiales</taxon>
        <taxon>Streptosporangiaceae</taxon>
        <taxon>Nonomuraea</taxon>
    </lineage>
</organism>
<dbReference type="InterPro" id="IPR027417">
    <property type="entry name" value="P-loop_NTPase"/>
</dbReference>
<dbReference type="Proteomes" id="UP000295258">
    <property type="component" value="Unassembled WGS sequence"/>
</dbReference>
<keyword evidence="4 7" id="KW-0067">ATP-binding</keyword>
<dbReference type="Gene3D" id="3.40.50.300">
    <property type="entry name" value="P-loop containing nucleotide triphosphate hydrolases"/>
    <property type="match status" value="1"/>
</dbReference>
<gene>
    <name evidence="7" type="ORF">E1292_08175</name>
</gene>
<dbReference type="PANTHER" id="PTHR43820">
    <property type="entry name" value="HIGH-AFFINITY BRANCHED-CHAIN AMINO ACID TRANSPORT ATP-BINDING PROTEIN LIVF"/>
    <property type="match status" value="1"/>
</dbReference>
<dbReference type="PANTHER" id="PTHR43820:SF5">
    <property type="entry name" value="HIGH-AFFINITY BRANCHED-CHAIN AMINO ACID TRANSPORT ATP-BINDING PROTEIN"/>
    <property type="match status" value="1"/>
</dbReference>
<dbReference type="SMART" id="SM00382">
    <property type="entry name" value="AAA"/>
    <property type="match status" value="1"/>
</dbReference>
<evidence type="ECO:0000256" key="1">
    <source>
        <dbReference type="ARBA" id="ARBA00005417"/>
    </source>
</evidence>
<accession>A0A4V2YC60</accession>
<dbReference type="InterPro" id="IPR052156">
    <property type="entry name" value="BCAA_Transport_ATP-bd_LivF"/>
</dbReference>
<keyword evidence="3" id="KW-0547">Nucleotide-binding</keyword>
<name>A0A4V2YC60_9ACTN</name>
<evidence type="ECO:0000313" key="8">
    <source>
        <dbReference type="Proteomes" id="UP000295258"/>
    </source>
</evidence>
<keyword evidence="8" id="KW-1185">Reference proteome</keyword>
<dbReference type="SUPFAM" id="SSF52540">
    <property type="entry name" value="P-loop containing nucleoside triphosphate hydrolases"/>
    <property type="match status" value="1"/>
</dbReference>
<reference evidence="7 8" key="1">
    <citation type="submission" date="2019-03" db="EMBL/GenBank/DDBJ databases">
        <title>Draft genome sequences of novel Actinobacteria.</title>
        <authorList>
            <person name="Sahin N."/>
            <person name="Ay H."/>
            <person name="Saygin H."/>
        </authorList>
    </citation>
    <scope>NUCLEOTIDE SEQUENCE [LARGE SCALE GENOMIC DNA]</scope>
    <source>
        <strain evidence="7 8">KC310</strain>
    </source>
</reference>
<dbReference type="Pfam" id="PF00005">
    <property type="entry name" value="ABC_tran"/>
    <property type="match status" value="1"/>
</dbReference>
<comment type="caution">
    <text evidence="7">The sequence shown here is derived from an EMBL/GenBank/DDBJ whole genome shotgun (WGS) entry which is preliminary data.</text>
</comment>
<comment type="similarity">
    <text evidence="1">Belongs to the ABC transporter superfamily.</text>
</comment>